<organism evidence="2 3">
    <name type="scientific">Didymella exigua CBS 183.55</name>
    <dbReference type="NCBI Taxonomy" id="1150837"/>
    <lineage>
        <taxon>Eukaryota</taxon>
        <taxon>Fungi</taxon>
        <taxon>Dikarya</taxon>
        <taxon>Ascomycota</taxon>
        <taxon>Pezizomycotina</taxon>
        <taxon>Dothideomycetes</taxon>
        <taxon>Pleosporomycetidae</taxon>
        <taxon>Pleosporales</taxon>
        <taxon>Pleosporineae</taxon>
        <taxon>Didymellaceae</taxon>
        <taxon>Didymella</taxon>
    </lineage>
</organism>
<evidence type="ECO:0000256" key="1">
    <source>
        <dbReference type="SAM" id="MobiDB-lite"/>
    </source>
</evidence>
<proteinExistence type="predicted"/>
<dbReference type="EMBL" id="ML978964">
    <property type="protein sequence ID" value="KAF1930041.1"/>
    <property type="molecule type" value="Genomic_DNA"/>
</dbReference>
<dbReference type="GeneID" id="54349665"/>
<dbReference type="AlphaFoldDB" id="A0A6A5RNQ4"/>
<accession>A0A6A5RNQ4</accession>
<protein>
    <submittedName>
        <fullName evidence="2">Uncharacterized protein</fullName>
    </submittedName>
</protein>
<reference evidence="2" key="1">
    <citation type="journal article" date="2020" name="Stud. Mycol.">
        <title>101 Dothideomycetes genomes: a test case for predicting lifestyles and emergence of pathogens.</title>
        <authorList>
            <person name="Haridas S."/>
            <person name="Albert R."/>
            <person name="Binder M."/>
            <person name="Bloem J."/>
            <person name="Labutti K."/>
            <person name="Salamov A."/>
            <person name="Andreopoulos B."/>
            <person name="Baker S."/>
            <person name="Barry K."/>
            <person name="Bills G."/>
            <person name="Bluhm B."/>
            <person name="Cannon C."/>
            <person name="Castanera R."/>
            <person name="Culley D."/>
            <person name="Daum C."/>
            <person name="Ezra D."/>
            <person name="Gonzalez J."/>
            <person name="Henrissat B."/>
            <person name="Kuo A."/>
            <person name="Liang C."/>
            <person name="Lipzen A."/>
            <person name="Lutzoni F."/>
            <person name="Magnuson J."/>
            <person name="Mondo S."/>
            <person name="Nolan M."/>
            <person name="Ohm R."/>
            <person name="Pangilinan J."/>
            <person name="Park H.-J."/>
            <person name="Ramirez L."/>
            <person name="Alfaro M."/>
            <person name="Sun H."/>
            <person name="Tritt A."/>
            <person name="Yoshinaga Y."/>
            <person name="Zwiers L.-H."/>
            <person name="Turgeon B."/>
            <person name="Goodwin S."/>
            <person name="Spatafora J."/>
            <person name="Crous P."/>
            <person name="Grigoriev I."/>
        </authorList>
    </citation>
    <scope>NUCLEOTIDE SEQUENCE</scope>
    <source>
        <strain evidence="2">CBS 183.55</strain>
    </source>
</reference>
<feature type="compositionally biased region" description="Polar residues" evidence="1">
    <location>
        <begin position="30"/>
        <end position="42"/>
    </location>
</feature>
<feature type="compositionally biased region" description="Low complexity" evidence="1">
    <location>
        <begin position="1"/>
        <end position="19"/>
    </location>
</feature>
<evidence type="ECO:0000313" key="3">
    <source>
        <dbReference type="Proteomes" id="UP000800082"/>
    </source>
</evidence>
<name>A0A6A5RNQ4_9PLEO</name>
<feature type="region of interest" description="Disordered" evidence="1">
    <location>
        <begin position="1"/>
        <end position="50"/>
    </location>
</feature>
<sequence>MSEPSSPAARAARSKSAPAQLETAPADLTPPQTDANPVSPNKTAPAKDSLTSHAAYYLEKSRARLSLQTMQLEIANIEAALEGAQPDRLVTDLKGRHLTSEQAAKVLELLRGSRDSLSNVVDRL</sequence>
<gene>
    <name evidence="2" type="ORF">M421DRAFT_419072</name>
</gene>
<evidence type="ECO:0000313" key="2">
    <source>
        <dbReference type="EMBL" id="KAF1930041.1"/>
    </source>
</evidence>
<keyword evidence="3" id="KW-1185">Reference proteome</keyword>
<dbReference type="Proteomes" id="UP000800082">
    <property type="component" value="Unassembled WGS sequence"/>
</dbReference>
<dbReference type="RefSeq" id="XP_033450289.1">
    <property type="nucleotide sequence ID" value="XM_033591997.1"/>
</dbReference>